<evidence type="ECO:0000256" key="7">
    <source>
        <dbReference type="ARBA" id="ARBA00022801"/>
    </source>
</evidence>
<gene>
    <name evidence="14" type="primary">uppP</name>
    <name evidence="15" type="ORF">G0Q07_04310</name>
</gene>
<evidence type="ECO:0000256" key="10">
    <source>
        <dbReference type="ARBA" id="ARBA00023251"/>
    </source>
</evidence>
<evidence type="ECO:0000313" key="16">
    <source>
        <dbReference type="Proteomes" id="UP000474630"/>
    </source>
</evidence>
<evidence type="ECO:0000256" key="2">
    <source>
        <dbReference type="ARBA" id="ARBA00010621"/>
    </source>
</evidence>
<dbReference type="PANTHER" id="PTHR30622:SF2">
    <property type="entry name" value="UNDECAPRENYL-DIPHOSPHATASE"/>
    <property type="match status" value="1"/>
</dbReference>
<dbReference type="AlphaFoldDB" id="A0A6C0RA92"/>
<sequence>MTELQALLLGIIQGLTEFLPVSSSGHLEIGHTLLGIKDENSLLFVLTVHVATVLSTILVFRKDILVLCKDLFAFQWNDSTKYISKLLFSSIPIVIVGFLFRDELESLFTGNLYFVGCMLLLTACLLTLTQFVKKSDGKITFGKALLIGIAQTLAVLPGISRSGATIATGLLLKGKKEDVARFSFLMVLIPILGAAFIDIVTGELKSTKVELMPLLIGFVSAFISGWLACSWMIKIVKRGKLIYFAIYCALIGLIAIFAA</sequence>
<evidence type="ECO:0000256" key="5">
    <source>
        <dbReference type="ARBA" id="ARBA00022475"/>
    </source>
</evidence>
<evidence type="ECO:0000256" key="3">
    <source>
        <dbReference type="ARBA" id="ARBA00012374"/>
    </source>
</evidence>
<dbReference type="GO" id="GO:0005886">
    <property type="term" value="C:plasma membrane"/>
    <property type="evidence" value="ECO:0007669"/>
    <property type="project" value="UniProtKB-SubCell"/>
</dbReference>
<evidence type="ECO:0000256" key="4">
    <source>
        <dbReference type="ARBA" id="ARBA00021581"/>
    </source>
</evidence>
<keyword evidence="14" id="KW-0961">Cell wall biogenesis/degradation</keyword>
<feature type="transmembrane region" description="Helical" evidence="14">
    <location>
        <begin position="112"/>
        <end position="132"/>
    </location>
</feature>
<dbReference type="Pfam" id="PF02673">
    <property type="entry name" value="BacA"/>
    <property type="match status" value="1"/>
</dbReference>
<keyword evidence="6 14" id="KW-0812">Transmembrane</keyword>
<dbReference type="GO" id="GO:0008360">
    <property type="term" value="P:regulation of cell shape"/>
    <property type="evidence" value="ECO:0007669"/>
    <property type="project" value="UniProtKB-KW"/>
</dbReference>
<keyword evidence="10 14" id="KW-0046">Antibiotic resistance</keyword>
<dbReference type="PANTHER" id="PTHR30622">
    <property type="entry name" value="UNDECAPRENYL-DIPHOSPHATASE"/>
    <property type="match status" value="1"/>
</dbReference>
<feature type="transmembrane region" description="Helical" evidence="14">
    <location>
        <begin position="42"/>
        <end position="61"/>
    </location>
</feature>
<proteinExistence type="inferred from homology"/>
<feature type="transmembrane region" description="Helical" evidence="14">
    <location>
        <begin position="82"/>
        <end position="100"/>
    </location>
</feature>
<evidence type="ECO:0000256" key="13">
    <source>
        <dbReference type="ARBA" id="ARBA00047594"/>
    </source>
</evidence>
<dbReference type="EMBL" id="CP048409">
    <property type="protein sequence ID" value="QIA07007.1"/>
    <property type="molecule type" value="Genomic_DNA"/>
</dbReference>
<evidence type="ECO:0000256" key="8">
    <source>
        <dbReference type="ARBA" id="ARBA00022989"/>
    </source>
</evidence>
<organism evidence="15 16">
    <name type="scientific">Draconibacterium halophilum</name>
    <dbReference type="NCBI Taxonomy" id="2706887"/>
    <lineage>
        <taxon>Bacteria</taxon>
        <taxon>Pseudomonadati</taxon>
        <taxon>Bacteroidota</taxon>
        <taxon>Bacteroidia</taxon>
        <taxon>Marinilabiliales</taxon>
        <taxon>Prolixibacteraceae</taxon>
        <taxon>Draconibacterium</taxon>
    </lineage>
</organism>
<reference evidence="15 16" key="1">
    <citation type="submission" date="2020-02" db="EMBL/GenBank/DDBJ databases">
        <title>Genome sequencing for Draconibacterium sp. strain M1.</title>
        <authorList>
            <person name="Park S.-J."/>
        </authorList>
    </citation>
    <scope>NUCLEOTIDE SEQUENCE [LARGE SCALE GENOMIC DNA]</scope>
    <source>
        <strain evidence="15 16">M1</strain>
    </source>
</reference>
<dbReference type="GO" id="GO:0050380">
    <property type="term" value="F:undecaprenyl-diphosphatase activity"/>
    <property type="evidence" value="ECO:0007669"/>
    <property type="project" value="UniProtKB-UniRule"/>
</dbReference>
<accession>A0A6C0RA92</accession>
<name>A0A6C0RA92_9BACT</name>
<comment type="subcellular location">
    <subcellularLocation>
        <location evidence="1 14">Cell membrane</location>
        <topology evidence="1 14">Multi-pass membrane protein</topology>
    </subcellularLocation>
</comment>
<keyword evidence="9 14" id="KW-0472">Membrane</keyword>
<evidence type="ECO:0000256" key="14">
    <source>
        <dbReference type="HAMAP-Rule" id="MF_01006"/>
    </source>
</evidence>
<protein>
    <recommendedName>
        <fullName evidence="4 14">Undecaprenyl-diphosphatase</fullName>
        <ecNumber evidence="3 14">3.6.1.27</ecNumber>
    </recommendedName>
    <alternativeName>
        <fullName evidence="12 14">Bacitracin resistance protein</fullName>
    </alternativeName>
    <alternativeName>
        <fullName evidence="11 14">Undecaprenyl pyrophosphate phosphatase</fullName>
    </alternativeName>
</protein>
<dbReference type="KEGG" id="drc:G0Q07_04310"/>
<comment type="similarity">
    <text evidence="2 14">Belongs to the UppP family.</text>
</comment>
<evidence type="ECO:0000256" key="11">
    <source>
        <dbReference type="ARBA" id="ARBA00032707"/>
    </source>
</evidence>
<dbReference type="GO" id="GO:0071555">
    <property type="term" value="P:cell wall organization"/>
    <property type="evidence" value="ECO:0007669"/>
    <property type="project" value="UniProtKB-KW"/>
</dbReference>
<keyword evidence="7 14" id="KW-0378">Hydrolase</keyword>
<keyword evidence="14" id="KW-0133">Cell shape</keyword>
<keyword evidence="16" id="KW-1185">Reference proteome</keyword>
<keyword evidence="8 14" id="KW-1133">Transmembrane helix</keyword>
<evidence type="ECO:0000256" key="12">
    <source>
        <dbReference type="ARBA" id="ARBA00032932"/>
    </source>
</evidence>
<dbReference type="GO" id="GO:0009252">
    <property type="term" value="P:peptidoglycan biosynthetic process"/>
    <property type="evidence" value="ECO:0007669"/>
    <property type="project" value="UniProtKB-KW"/>
</dbReference>
<feature type="transmembrane region" description="Helical" evidence="14">
    <location>
        <begin position="211"/>
        <end position="229"/>
    </location>
</feature>
<keyword evidence="14" id="KW-0573">Peptidoglycan synthesis</keyword>
<evidence type="ECO:0000256" key="9">
    <source>
        <dbReference type="ARBA" id="ARBA00023136"/>
    </source>
</evidence>
<feature type="transmembrane region" description="Helical" evidence="14">
    <location>
        <begin position="179"/>
        <end position="199"/>
    </location>
</feature>
<evidence type="ECO:0000256" key="6">
    <source>
        <dbReference type="ARBA" id="ARBA00022692"/>
    </source>
</evidence>
<comment type="miscellaneous">
    <text evidence="14">Bacitracin is thought to be involved in the inhibition of peptidoglycan synthesis by sequestering undecaprenyl diphosphate, thereby reducing the pool of lipid carrier available.</text>
</comment>
<evidence type="ECO:0000313" key="15">
    <source>
        <dbReference type="EMBL" id="QIA07007.1"/>
    </source>
</evidence>
<dbReference type="Proteomes" id="UP000474630">
    <property type="component" value="Chromosome"/>
</dbReference>
<dbReference type="EC" id="3.6.1.27" evidence="3 14"/>
<dbReference type="RefSeq" id="WP_163344936.1">
    <property type="nucleotide sequence ID" value="NZ_CP048409.1"/>
</dbReference>
<comment type="function">
    <text evidence="14">Catalyzes the dephosphorylation of undecaprenyl diphosphate (UPP). Confers resistance to bacitracin.</text>
</comment>
<keyword evidence="5 14" id="KW-1003">Cell membrane</keyword>
<dbReference type="HAMAP" id="MF_01006">
    <property type="entry name" value="Undec_diphosphatase"/>
    <property type="match status" value="1"/>
</dbReference>
<evidence type="ECO:0000256" key="1">
    <source>
        <dbReference type="ARBA" id="ARBA00004651"/>
    </source>
</evidence>
<dbReference type="GO" id="GO:0046677">
    <property type="term" value="P:response to antibiotic"/>
    <property type="evidence" value="ECO:0007669"/>
    <property type="project" value="UniProtKB-UniRule"/>
</dbReference>
<dbReference type="InterPro" id="IPR003824">
    <property type="entry name" value="UppP"/>
</dbReference>
<comment type="catalytic activity">
    <reaction evidence="13 14">
        <text>di-trans,octa-cis-undecaprenyl diphosphate + H2O = di-trans,octa-cis-undecaprenyl phosphate + phosphate + H(+)</text>
        <dbReference type="Rhea" id="RHEA:28094"/>
        <dbReference type="ChEBI" id="CHEBI:15377"/>
        <dbReference type="ChEBI" id="CHEBI:15378"/>
        <dbReference type="ChEBI" id="CHEBI:43474"/>
        <dbReference type="ChEBI" id="CHEBI:58405"/>
        <dbReference type="ChEBI" id="CHEBI:60392"/>
        <dbReference type="EC" id="3.6.1.27"/>
    </reaction>
</comment>
<feature type="transmembrane region" description="Helical" evidence="14">
    <location>
        <begin position="241"/>
        <end position="258"/>
    </location>
</feature>